<evidence type="ECO:0000313" key="9">
    <source>
        <dbReference type="EMBL" id="QJR30464.1"/>
    </source>
</evidence>
<evidence type="ECO:0000259" key="8">
    <source>
        <dbReference type="Pfam" id="PF01435"/>
    </source>
</evidence>
<evidence type="ECO:0000256" key="4">
    <source>
        <dbReference type="ARBA" id="ARBA00022833"/>
    </source>
</evidence>
<proteinExistence type="inferred from homology"/>
<protein>
    <submittedName>
        <fullName evidence="9">M48 family metallopeptidase</fullName>
    </submittedName>
</protein>
<keyword evidence="4 6" id="KW-0862">Zinc</keyword>
<keyword evidence="1 6" id="KW-0645">Protease</keyword>
<keyword evidence="7" id="KW-0472">Membrane</keyword>
<evidence type="ECO:0000256" key="3">
    <source>
        <dbReference type="ARBA" id="ARBA00022801"/>
    </source>
</evidence>
<evidence type="ECO:0000313" key="10">
    <source>
        <dbReference type="Proteomes" id="UP000501130"/>
    </source>
</evidence>
<organism evidence="9 10">
    <name type="scientific">Limnobacter profundi</name>
    <dbReference type="NCBI Taxonomy" id="2732163"/>
    <lineage>
        <taxon>Bacteria</taxon>
        <taxon>Pseudomonadati</taxon>
        <taxon>Pseudomonadota</taxon>
        <taxon>Betaproteobacteria</taxon>
        <taxon>Burkholderiales</taxon>
        <taxon>Burkholderiaceae</taxon>
        <taxon>Limnobacter</taxon>
    </lineage>
</organism>
<dbReference type="Gene3D" id="3.30.2010.10">
    <property type="entry name" value="Metalloproteases ('zincins'), catalytic domain"/>
    <property type="match status" value="1"/>
</dbReference>
<comment type="cofactor">
    <cofactor evidence="6">
        <name>Zn(2+)</name>
        <dbReference type="ChEBI" id="CHEBI:29105"/>
    </cofactor>
    <text evidence="6">Binds 1 zinc ion per subunit.</text>
</comment>
<sequence>MNVYNDAGQLVFLVNDTKHAFALRNIKRPESFGNAPIVLDLPNGGTLEFDRESCSSTLQSWKVLSLSWFEKVQYHPTQWLLIGIASIAFAIGLYGQGLPLISKWIAFATPPAKLSELMGNVLIELDDVIFQPSNLDDQAKSTYQQQLNSLIAGRAELSHVRLAFRSSKIGPNAFALPDGTIVLTDELLNFLPAKTIPGVLAHELGHIQLRHMFRRLLQNALAGTAIAIFSGDVSVLISTLGTQLIAQHYSREFEREADLFAIELFVKQGRDLAALELLHEKLGSLDGSGSTDSSYLDSHPGAEERIQLIRENQ</sequence>
<keyword evidence="7" id="KW-1133">Transmembrane helix</keyword>
<keyword evidence="10" id="KW-1185">Reference proteome</keyword>
<dbReference type="EMBL" id="CP053084">
    <property type="protein sequence ID" value="QJR30464.1"/>
    <property type="molecule type" value="Genomic_DNA"/>
</dbReference>
<gene>
    <name evidence="9" type="ORF">HKT17_12540</name>
</gene>
<dbReference type="PANTHER" id="PTHR22726">
    <property type="entry name" value="METALLOENDOPEPTIDASE OMA1"/>
    <property type="match status" value="1"/>
</dbReference>
<keyword evidence="2" id="KW-0479">Metal-binding</keyword>
<comment type="similarity">
    <text evidence="6">Belongs to the peptidase M48 family.</text>
</comment>
<dbReference type="InterPro" id="IPR051156">
    <property type="entry name" value="Mito/Outer_Membr_Metalloprot"/>
</dbReference>
<keyword evidence="7" id="KW-0812">Transmembrane</keyword>
<feature type="domain" description="Peptidase M48" evidence="8">
    <location>
        <begin position="153"/>
        <end position="311"/>
    </location>
</feature>
<evidence type="ECO:0000256" key="2">
    <source>
        <dbReference type="ARBA" id="ARBA00022723"/>
    </source>
</evidence>
<dbReference type="CDD" id="cd07332">
    <property type="entry name" value="M48C_Oma1_like"/>
    <property type="match status" value="1"/>
</dbReference>
<dbReference type="Pfam" id="PF01435">
    <property type="entry name" value="Peptidase_M48"/>
    <property type="match status" value="1"/>
</dbReference>
<dbReference type="PANTHER" id="PTHR22726:SF1">
    <property type="entry name" value="METALLOENDOPEPTIDASE OMA1, MITOCHONDRIAL"/>
    <property type="match status" value="1"/>
</dbReference>
<accession>A0ABX6N7Q4</accession>
<keyword evidence="5 6" id="KW-0482">Metalloprotease</keyword>
<reference evidence="9 10" key="1">
    <citation type="submission" date="2020-05" db="EMBL/GenBank/DDBJ databases">
        <title>Compete genome of Limnobacter sp. SAORIC-580.</title>
        <authorList>
            <person name="Song J."/>
            <person name="Cho J.-C."/>
        </authorList>
    </citation>
    <scope>NUCLEOTIDE SEQUENCE [LARGE SCALE GENOMIC DNA]</scope>
    <source>
        <strain evidence="9 10">SAORIC-580</strain>
    </source>
</reference>
<keyword evidence="3 6" id="KW-0378">Hydrolase</keyword>
<evidence type="ECO:0000256" key="1">
    <source>
        <dbReference type="ARBA" id="ARBA00022670"/>
    </source>
</evidence>
<dbReference type="Proteomes" id="UP000501130">
    <property type="component" value="Chromosome"/>
</dbReference>
<evidence type="ECO:0000256" key="5">
    <source>
        <dbReference type="ARBA" id="ARBA00023049"/>
    </source>
</evidence>
<feature type="transmembrane region" description="Helical" evidence="7">
    <location>
        <begin position="77"/>
        <end position="95"/>
    </location>
</feature>
<dbReference type="InterPro" id="IPR001915">
    <property type="entry name" value="Peptidase_M48"/>
</dbReference>
<evidence type="ECO:0000256" key="7">
    <source>
        <dbReference type="SAM" id="Phobius"/>
    </source>
</evidence>
<name>A0ABX6N7Q4_9BURK</name>
<evidence type="ECO:0000256" key="6">
    <source>
        <dbReference type="RuleBase" id="RU003983"/>
    </source>
</evidence>